<gene>
    <name evidence="1" type="ORF">DFH07DRAFT_699229</name>
</gene>
<dbReference type="AlphaFoldDB" id="A0AAD7IY89"/>
<feature type="non-terminal residue" evidence="1">
    <location>
        <position position="1"/>
    </location>
</feature>
<name>A0AAD7IY89_9AGAR</name>
<organism evidence="1 2">
    <name type="scientific">Mycena maculata</name>
    <dbReference type="NCBI Taxonomy" id="230809"/>
    <lineage>
        <taxon>Eukaryota</taxon>
        <taxon>Fungi</taxon>
        <taxon>Dikarya</taxon>
        <taxon>Basidiomycota</taxon>
        <taxon>Agaricomycotina</taxon>
        <taxon>Agaricomycetes</taxon>
        <taxon>Agaricomycetidae</taxon>
        <taxon>Agaricales</taxon>
        <taxon>Marasmiineae</taxon>
        <taxon>Mycenaceae</taxon>
        <taxon>Mycena</taxon>
    </lineage>
</organism>
<proteinExistence type="predicted"/>
<comment type="caution">
    <text evidence="1">The sequence shown here is derived from an EMBL/GenBank/DDBJ whole genome shotgun (WGS) entry which is preliminary data.</text>
</comment>
<evidence type="ECO:0000313" key="2">
    <source>
        <dbReference type="Proteomes" id="UP001215280"/>
    </source>
</evidence>
<sequence>LTDLINCAREKYLEIGLSKVTVHLADSTSFHDTGDWGKTITKPRRPVSTLILPSNVKEMILGDAREFLASEAWYNAVGIPHRRGELL</sequence>
<feature type="non-terminal residue" evidence="1">
    <location>
        <position position="87"/>
    </location>
</feature>
<keyword evidence="2" id="KW-1185">Reference proteome</keyword>
<evidence type="ECO:0000313" key="1">
    <source>
        <dbReference type="EMBL" id="KAJ7753059.1"/>
    </source>
</evidence>
<dbReference type="EMBL" id="JARJLG010000072">
    <property type="protein sequence ID" value="KAJ7753059.1"/>
    <property type="molecule type" value="Genomic_DNA"/>
</dbReference>
<protein>
    <submittedName>
        <fullName evidence="1">Uncharacterized protein</fullName>
    </submittedName>
</protein>
<accession>A0AAD7IY89</accession>
<reference evidence="1" key="1">
    <citation type="submission" date="2023-03" db="EMBL/GenBank/DDBJ databases">
        <title>Massive genome expansion in bonnet fungi (Mycena s.s.) driven by repeated elements and novel gene families across ecological guilds.</title>
        <authorList>
            <consortium name="Lawrence Berkeley National Laboratory"/>
            <person name="Harder C.B."/>
            <person name="Miyauchi S."/>
            <person name="Viragh M."/>
            <person name="Kuo A."/>
            <person name="Thoen E."/>
            <person name="Andreopoulos B."/>
            <person name="Lu D."/>
            <person name="Skrede I."/>
            <person name="Drula E."/>
            <person name="Henrissat B."/>
            <person name="Morin E."/>
            <person name="Kohler A."/>
            <person name="Barry K."/>
            <person name="LaButti K."/>
            <person name="Morin E."/>
            <person name="Salamov A."/>
            <person name="Lipzen A."/>
            <person name="Mereny Z."/>
            <person name="Hegedus B."/>
            <person name="Baldrian P."/>
            <person name="Stursova M."/>
            <person name="Weitz H."/>
            <person name="Taylor A."/>
            <person name="Grigoriev I.V."/>
            <person name="Nagy L.G."/>
            <person name="Martin F."/>
            <person name="Kauserud H."/>
        </authorList>
    </citation>
    <scope>NUCLEOTIDE SEQUENCE</scope>
    <source>
        <strain evidence="1">CBHHK188m</strain>
    </source>
</reference>
<dbReference type="Proteomes" id="UP001215280">
    <property type="component" value="Unassembled WGS sequence"/>
</dbReference>